<organism evidence="2 3">
    <name type="scientific">Sesamum angolense</name>
    <dbReference type="NCBI Taxonomy" id="2727404"/>
    <lineage>
        <taxon>Eukaryota</taxon>
        <taxon>Viridiplantae</taxon>
        <taxon>Streptophyta</taxon>
        <taxon>Embryophyta</taxon>
        <taxon>Tracheophyta</taxon>
        <taxon>Spermatophyta</taxon>
        <taxon>Magnoliopsida</taxon>
        <taxon>eudicotyledons</taxon>
        <taxon>Gunneridae</taxon>
        <taxon>Pentapetalae</taxon>
        <taxon>asterids</taxon>
        <taxon>lamiids</taxon>
        <taxon>Lamiales</taxon>
        <taxon>Pedaliaceae</taxon>
        <taxon>Sesamum</taxon>
    </lineage>
</organism>
<dbReference type="PANTHER" id="PTHR47589">
    <property type="entry name" value="FATTY-ACID-BINDING PROTEIN 1"/>
    <property type="match status" value="1"/>
</dbReference>
<keyword evidence="3" id="KW-1185">Reference proteome</keyword>
<comment type="caution">
    <text evidence="2">The sequence shown here is derived from an EMBL/GenBank/DDBJ whole genome shotgun (WGS) entry which is preliminary data.</text>
</comment>
<sequence length="117" mass="13059">MKEEEVPVEAKTGISSPVMLGGAKFLKAVGLRKMRKNFDEGLGASIKKFTEGKNQELTKTIMVEASDIKLTLVKDEIVSTVESEQLCRAYIYLYLGEEPLAKEGKIWDIPAFSFLRS</sequence>
<comment type="similarity">
    <text evidence="1">Belongs to the chalcone isomerase family.</text>
</comment>
<reference evidence="2" key="2">
    <citation type="journal article" date="2024" name="Plant">
        <title>Genomic evolution and insights into agronomic trait innovations of Sesamum species.</title>
        <authorList>
            <person name="Miao H."/>
            <person name="Wang L."/>
            <person name="Qu L."/>
            <person name="Liu H."/>
            <person name="Sun Y."/>
            <person name="Le M."/>
            <person name="Wang Q."/>
            <person name="Wei S."/>
            <person name="Zheng Y."/>
            <person name="Lin W."/>
            <person name="Duan Y."/>
            <person name="Cao H."/>
            <person name="Xiong S."/>
            <person name="Wang X."/>
            <person name="Wei L."/>
            <person name="Li C."/>
            <person name="Ma Q."/>
            <person name="Ju M."/>
            <person name="Zhao R."/>
            <person name="Li G."/>
            <person name="Mu C."/>
            <person name="Tian Q."/>
            <person name="Mei H."/>
            <person name="Zhang T."/>
            <person name="Gao T."/>
            <person name="Zhang H."/>
        </authorList>
    </citation>
    <scope>NUCLEOTIDE SEQUENCE</scope>
    <source>
        <strain evidence="2">K16</strain>
    </source>
</reference>
<dbReference type="EMBL" id="JACGWL010000001">
    <property type="protein sequence ID" value="KAK4409949.1"/>
    <property type="molecule type" value="Genomic_DNA"/>
</dbReference>
<dbReference type="GO" id="GO:0005504">
    <property type="term" value="F:fatty acid binding"/>
    <property type="evidence" value="ECO:0007669"/>
    <property type="project" value="TreeGrafter"/>
</dbReference>
<reference evidence="2" key="1">
    <citation type="submission" date="2020-06" db="EMBL/GenBank/DDBJ databases">
        <authorList>
            <person name="Li T."/>
            <person name="Hu X."/>
            <person name="Zhang T."/>
            <person name="Song X."/>
            <person name="Zhang H."/>
            <person name="Dai N."/>
            <person name="Sheng W."/>
            <person name="Hou X."/>
            <person name="Wei L."/>
        </authorList>
    </citation>
    <scope>NUCLEOTIDE SEQUENCE</scope>
    <source>
        <strain evidence="2">K16</strain>
        <tissue evidence="2">Leaf</tissue>
    </source>
</reference>
<dbReference type="PANTHER" id="PTHR47589:SF4">
    <property type="entry name" value="FATTY-ACID-BINDING PROTEIN 1-LIKE"/>
    <property type="match status" value="1"/>
</dbReference>
<protein>
    <submittedName>
        <fullName evidence="2">Uncharacterized protein</fullName>
    </submittedName>
</protein>
<gene>
    <name evidence="2" type="ORF">Sango_0067900</name>
</gene>
<proteinExistence type="inferred from homology"/>
<accession>A0AAE1XEI2</accession>
<evidence type="ECO:0000313" key="3">
    <source>
        <dbReference type="Proteomes" id="UP001289374"/>
    </source>
</evidence>
<dbReference type="Gene3D" id="3.50.70.10">
    <property type="match status" value="1"/>
</dbReference>
<dbReference type="GO" id="GO:0009570">
    <property type="term" value="C:chloroplast stroma"/>
    <property type="evidence" value="ECO:0007669"/>
    <property type="project" value="TreeGrafter"/>
</dbReference>
<dbReference type="InterPro" id="IPR016088">
    <property type="entry name" value="Chalcone_isomerase_3-sand"/>
</dbReference>
<evidence type="ECO:0000313" key="2">
    <source>
        <dbReference type="EMBL" id="KAK4409949.1"/>
    </source>
</evidence>
<dbReference type="Gene3D" id="1.10.890.20">
    <property type="match status" value="1"/>
</dbReference>
<evidence type="ECO:0000256" key="1">
    <source>
        <dbReference type="ARBA" id="ARBA00007166"/>
    </source>
</evidence>
<dbReference type="AlphaFoldDB" id="A0AAE1XEI2"/>
<dbReference type="InterPro" id="IPR044228">
    <property type="entry name" value="FAP1"/>
</dbReference>
<name>A0AAE1XEI2_9LAMI</name>
<dbReference type="Proteomes" id="UP001289374">
    <property type="component" value="Unassembled WGS sequence"/>
</dbReference>
<dbReference type="InterPro" id="IPR016089">
    <property type="entry name" value="Chalcone_isomerase_bundle_sf"/>
</dbReference>
<dbReference type="GO" id="GO:0006631">
    <property type="term" value="P:fatty acid metabolic process"/>
    <property type="evidence" value="ECO:0007669"/>
    <property type="project" value="TreeGrafter"/>
</dbReference>